<dbReference type="OrthoDB" id="9812811at2"/>
<evidence type="ECO:0000256" key="5">
    <source>
        <dbReference type="ARBA" id="ARBA00023157"/>
    </source>
</evidence>
<evidence type="ECO:0000256" key="3">
    <source>
        <dbReference type="ARBA" id="ARBA00022862"/>
    </source>
</evidence>
<dbReference type="Proteomes" id="UP000325286">
    <property type="component" value="Chromosome"/>
</dbReference>
<feature type="active site" description="Cysteine sulfenic acid (-SOH) intermediate; for peroxidase activity" evidence="8">
    <location>
        <position position="49"/>
    </location>
</feature>
<dbReference type="PROSITE" id="PS51352">
    <property type="entry name" value="THIOREDOXIN_2"/>
    <property type="match status" value="1"/>
</dbReference>
<dbReference type="Gene3D" id="3.40.30.10">
    <property type="entry name" value="Glutaredoxin"/>
    <property type="match status" value="1"/>
</dbReference>
<evidence type="ECO:0000256" key="1">
    <source>
        <dbReference type="ARBA" id="ARBA00009796"/>
    </source>
</evidence>
<dbReference type="PANTHER" id="PTHR10681:SF128">
    <property type="entry name" value="THIOREDOXIN-DEPENDENT PEROXIDE REDUCTASE, MITOCHONDRIAL"/>
    <property type="match status" value="1"/>
</dbReference>
<dbReference type="InterPro" id="IPR000866">
    <property type="entry name" value="AhpC/TSA"/>
</dbReference>
<dbReference type="GO" id="GO:0033554">
    <property type="term" value="P:cellular response to stress"/>
    <property type="evidence" value="ECO:0007669"/>
    <property type="project" value="TreeGrafter"/>
</dbReference>
<dbReference type="InterPro" id="IPR036249">
    <property type="entry name" value="Thioredoxin-like_sf"/>
</dbReference>
<proteinExistence type="inferred from homology"/>
<dbReference type="GO" id="GO:0045454">
    <property type="term" value="P:cell redox homeostasis"/>
    <property type="evidence" value="ECO:0007669"/>
    <property type="project" value="TreeGrafter"/>
</dbReference>
<dbReference type="PANTHER" id="PTHR10681">
    <property type="entry name" value="THIOREDOXIN PEROXIDASE"/>
    <property type="match status" value="1"/>
</dbReference>
<comment type="similarity">
    <text evidence="1">Belongs to the peroxiredoxin family. AhpC/Prx1 subfamily.</text>
</comment>
<evidence type="ECO:0000256" key="7">
    <source>
        <dbReference type="ARBA" id="ARBA00037420"/>
    </source>
</evidence>
<evidence type="ECO:0000259" key="9">
    <source>
        <dbReference type="PROSITE" id="PS51352"/>
    </source>
</evidence>
<dbReference type="KEGG" id="rul:UC8_43720"/>
<evidence type="ECO:0000256" key="2">
    <source>
        <dbReference type="ARBA" id="ARBA00022559"/>
    </source>
</evidence>
<keyword evidence="11" id="KW-1185">Reference proteome</keyword>
<dbReference type="InterPro" id="IPR024706">
    <property type="entry name" value="Peroxiredoxin_AhpC-typ"/>
</dbReference>
<keyword evidence="2 10" id="KW-0575">Peroxidase</keyword>
<dbReference type="PIRSF" id="PIRSF000239">
    <property type="entry name" value="AHPC"/>
    <property type="match status" value="1"/>
</dbReference>
<evidence type="ECO:0000313" key="10">
    <source>
        <dbReference type="EMBL" id="QEG42338.1"/>
    </source>
</evidence>
<dbReference type="Pfam" id="PF00578">
    <property type="entry name" value="AhpC-TSA"/>
    <property type="match status" value="1"/>
</dbReference>
<sequence length="197" mass="22143">MANLVTQEAPDFKAQAVMPDGQFQEVSLSDYRGKYVLLFFYPLDFTFVCPTEIIAFSDRNADFEKLDVQILGVSIDSHFSHFAWRNIARNDGGIGPIEYPLVADINKQIARDFNVLLDDGVALRGLFLIDKEGVIRHQVVNDLPLGRSVDEALRMVQALQYFEKNGEVCPANWQEGSRTIKPTVSDSKEFFGAEYAG</sequence>
<dbReference type="CDD" id="cd03015">
    <property type="entry name" value="PRX_Typ2cys"/>
    <property type="match status" value="1"/>
</dbReference>
<dbReference type="FunFam" id="3.40.30.10:FF:000003">
    <property type="entry name" value="Peroxiredoxin 1"/>
    <property type="match status" value="1"/>
</dbReference>
<dbReference type="InterPro" id="IPR013766">
    <property type="entry name" value="Thioredoxin_domain"/>
</dbReference>
<keyword evidence="3" id="KW-0049">Antioxidant</keyword>
<dbReference type="InterPro" id="IPR050217">
    <property type="entry name" value="Peroxiredoxin"/>
</dbReference>
<reference evidence="10 11" key="1">
    <citation type="submission" date="2019-08" db="EMBL/GenBank/DDBJ databases">
        <title>Deep-cultivation of Planctomycetes and their phenomic and genomic characterization uncovers novel biology.</title>
        <authorList>
            <person name="Wiegand S."/>
            <person name="Jogler M."/>
            <person name="Boedeker C."/>
            <person name="Pinto D."/>
            <person name="Vollmers J."/>
            <person name="Rivas-Marin E."/>
            <person name="Kohn T."/>
            <person name="Peeters S.H."/>
            <person name="Heuer A."/>
            <person name="Rast P."/>
            <person name="Oberbeckmann S."/>
            <person name="Bunk B."/>
            <person name="Jeske O."/>
            <person name="Meyerdierks A."/>
            <person name="Storesund J.E."/>
            <person name="Kallscheuer N."/>
            <person name="Luecker S."/>
            <person name="Lage O.M."/>
            <person name="Pohl T."/>
            <person name="Merkel B.J."/>
            <person name="Hornburger P."/>
            <person name="Mueller R.-W."/>
            <person name="Bruemmer F."/>
            <person name="Labrenz M."/>
            <person name="Spormann A.M."/>
            <person name="Op den Camp H."/>
            <person name="Overmann J."/>
            <person name="Amann R."/>
            <person name="Jetten M.S.M."/>
            <person name="Mascher T."/>
            <person name="Medema M.H."/>
            <person name="Devos D.P."/>
            <person name="Kaster A.-K."/>
            <person name="Ovreas L."/>
            <person name="Rohde M."/>
            <person name="Galperin M.Y."/>
            <person name="Jogler C."/>
        </authorList>
    </citation>
    <scope>NUCLEOTIDE SEQUENCE [LARGE SCALE GENOMIC DNA]</scope>
    <source>
        <strain evidence="10 11">UC8</strain>
    </source>
</reference>
<dbReference type="SUPFAM" id="SSF52833">
    <property type="entry name" value="Thioredoxin-like"/>
    <property type="match status" value="1"/>
</dbReference>
<comment type="function">
    <text evidence="7">Thiol-specific peroxidase that catalyzes the reduction of hydrogen peroxide and organic hydroperoxides to water and alcohols, respectively. Plays a role in cell protection against oxidative stress by detoxifying peroxides.</text>
</comment>
<name>A0A5B9QTJ7_9BACT</name>
<evidence type="ECO:0000256" key="8">
    <source>
        <dbReference type="PIRSR" id="PIRSR000239-1"/>
    </source>
</evidence>
<keyword evidence="4 10" id="KW-0560">Oxidoreductase</keyword>
<protein>
    <recommendedName>
        <fullName evidence="6">Thioredoxin peroxidase</fullName>
    </recommendedName>
</protein>
<evidence type="ECO:0000256" key="4">
    <source>
        <dbReference type="ARBA" id="ARBA00023002"/>
    </source>
</evidence>
<keyword evidence="5" id="KW-1015">Disulfide bond</keyword>
<dbReference type="EMBL" id="CP042914">
    <property type="protein sequence ID" value="QEG42338.1"/>
    <property type="molecule type" value="Genomic_DNA"/>
</dbReference>
<dbReference type="RefSeq" id="WP_068131635.1">
    <property type="nucleotide sequence ID" value="NZ_CP042914.1"/>
</dbReference>
<organism evidence="10 11">
    <name type="scientific">Roseimaritima ulvae</name>
    <dbReference type="NCBI Taxonomy" id="980254"/>
    <lineage>
        <taxon>Bacteria</taxon>
        <taxon>Pseudomonadati</taxon>
        <taxon>Planctomycetota</taxon>
        <taxon>Planctomycetia</taxon>
        <taxon>Pirellulales</taxon>
        <taxon>Pirellulaceae</taxon>
        <taxon>Roseimaritima</taxon>
    </lineage>
</organism>
<evidence type="ECO:0000256" key="6">
    <source>
        <dbReference type="ARBA" id="ARBA00032824"/>
    </source>
</evidence>
<dbReference type="GO" id="GO:0006979">
    <property type="term" value="P:response to oxidative stress"/>
    <property type="evidence" value="ECO:0007669"/>
    <property type="project" value="TreeGrafter"/>
</dbReference>
<dbReference type="GO" id="GO:0008379">
    <property type="term" value="F:thioredoxin peroxidase activity"/>
    <property type="evidence" value="ECO:0007669"/>
    <property type="project" value="TreeGrafter"/>
</dbReference>
<gene>
    <name evidence="10" type="primary">tsaA</name>
    <name evidence="10" type="ORF">UC8_43720</name>
</gene>
<dbReference type="GO" id="GO:0042744">
    <property type="term" value="P:hydrogen peroxide catabolic process"/>
    <property type="evidence" value="ECO:0007669"/>
    <property type="project" value="TreeGrafter"/>
</dbReference>
<evidence type="ECO:0000313" key="11">
    <source>
        <dbReference type="Proteomes" id="UP000325286"/>
    </source>
</evidence>
<dbReference type="InterPro" id="IPR019479">
    <property type="entry name" value="Peroxiredoxin_C"/>
</dbReference>
<dbReference type="AlphaFoldDB" id="A0A5B9QTJ7"/>
<accession>A0A5B9QTJ7</accession>
<dbReference type="Pfam" id="PF10417">
    <property type="entry name" value="1-cysPrx_C"/>
    <property type="match status" value="1"/>
</dbReference>
<feature type="domain" description="Thioredoxin" evidence="9">
    <location>
        <begin position="3"/>
        <end position="161"/>
    </location>
</feature>
<dbReference type="GO" id="GO:0005829">
    <property type="term" value="C:cytosol"/>
    <property type="evidence" value="ECO:0007669"/>
    <property type="project" value="TreeGrafter"/>
</dbReference>